<accession>A0A4V0Z4B3</accession>
<proteinExistence type="predicted"/>
<dbReference type="KEGG" id="plue:EWM63_28000"/>
<evidence type="ECO:0000313" key="2">
    <source>
        <dbReference type="Proteomes" id="UP000290637"/>
    </source>
</evidence>
<keyword evidence="2" id="KW-1185">Reference proteome</keyword>
<dbReference type="Proteomes" id="UP000290637">
    <property type="component" value="Chromosome"/>
</dbReference>
<dbReference type="RefSeq" id="WP_130189451.1">
    <property type="nucleotide sequence ID" value="NZ_CP035913.1"/>
</dbReference>
<evidence type="ECO:0000313" key="1">
    <source>
        <dbReference type="EMBL" id="QBE66343.1"/>
    </source>
</evidence>
<gene>
    <name evidence="1" type="ORF">EWM63_28000</name>
</gene>
<dbReference type="EMBL" id="CP035913">
    <property type="protein sequence ID" value="QBE66343.1"/>
    <property type="molecule type" value="Genomic_DNA"/>
</dbReference>
<name>A0A4V0Z4B3_9BURK</name>
<reference evidence="1 2" key="1">
    <citation type="submission" date="2019-02" db="EMBL/GenBank/DDBJ databases">
        <title>Draft Genome Sequences of Six Type Strains of the Genus Massilia.</title>
        <authorList>
            <person name="Miess H."/>
            <person name="Frediansyhah A."/>
            <person name="Gross H."/>
        </authorList>
    </citation>
    <scope>NUCLEOTIDE SEQUENCE [LARGE SCALE GENOMIC DNA]</scope>
    <source>
        <strain evidence="1 2">DSM 17473</strain>
    </source>
</reference>
<sequence>MKLTLQQQVAAIHRAARDQGKSEEFTARAVIFWLEWQLDLSLAGNGWLDNDEATLEAISEDEKQILEFKQFMASAGIIGWYNRAMD</sequence>
<dbReference type="AlphaFoldDB" id="A0A4V0Z4B3"/>
<organism evidence="1 2">
    <name type="scientific">Pseudoduganella lutea</name>
    <dbReference type="NCBI Taxonomy" id="321985"/>
    <lineage>
        <taxon>Bacteria</taxon>
        <taxon>Pseudomonadati</taxon>
        <taxon>Pseudomonadota</taxon>
        <taxon>Betaproteobacteria</taxon>
        <taxon>Burkholderiales</taxon>
        <taxon>Oxalobacteraceae</taxon>
        <taxon>Telluria group</taxon>
        <taxon>Pseudoduganella</taxon>
    </lineage>
</organism>
<protein>
    <submittedName>
        <fullName evidence="1">Uncharacterized protein</fullName>
    </submittedName>
</protein>